<dbReference type="OrthoDB" id="1932527at2759"/>
<dbReference type="CDD" id="cd06222">
    <property type="entry name" value="RNase_H_like"/>
    <property type="match status" value="1"/>
</dbReference>
<feature type="coiled-coil region" evidence="1">
    <location>
        <begin position="332"/>
        <end position="368"/>
    </location>
</feature>
<feature type="region of interest" description="Disordered" evidence="2">
    <location>
        <begin position="769"/>
        <end position="789"/>
    </location>
</feature>
<evidence type="ECO:0000256" key="2">
    <source>
        <dbReference type="SAM" id="MobiDB-lite"/>
    </source>
</evidence>
<proteinExistence type="predicted"/>
<reference evidence="6" key="1">
    <citation type="journal article" date="2017" name="Front. Plant Sci.">
        <title>Climate Clever Clovers: New Paradigm to Reduce the Environmental Footprint of Ruminants by Breeding Low Methanogenic Forages Utilizing Haplotype Variation.</title>
        <authorList>
            <person name="Kaur P."/>
            <person name="Appels R."/>
            <person name="Bayer P.E."/>
            <person name="Keeble-Gagnere G."/>
            <person name="Wang J."/>
            <person name="Hirakawa H."/>
            <person name="Shirasawa K."/>
            <person name="Vercoe P."/>
            <person name="Stefanova K."/>
            <person name="Durmic Z."/>
            <person name="Nichols P."/>
            <person name="Revell C."/>
            <person name="Isobe S.N."/>
            <person name="Edwards D."/>
            <person name="Erskine W."/>
        </authorList>
    </citation>
    <scope>NUCLEOTIDE SEQUENCE [LARGE SCALE GENOMIC DNA]</scope>
    <source>
        <strain evidence="6">cv. Daliak</strain>
    </source>
</reference>
<organism evidence="5 6">
    <name type="scientific">Trifolium subterraneum</name>
    <name type="common">Subterranean clover</name>
    <dbReference type="NCBI Taxonomy" id="3900"/>
    <lineage>
        <taxon>Eukaryota</taxon>
        <taxon>Viridiplantae</taxon>
        <taxon>Streptophyta</taxon>
        <taxon>Embryophyta</taxon>
        <taxon>Tracheophyta</taxon>
        <taxon>Spermatophyta</taxon>
        <taxon>Magnoliopsida</taxon>
        <taxon>eudicotyledons</taxon>
        <taxon>Gunneridae</taxon>
        <taxon>Pentapetalae</taxon>
        <taxon>rosids</taxon>
        <taxon>fabids</taxon>
        <taxon>Fabales</taxon>
        <taxon>Fabaceae</taxon>
        <taxon>Papilionoideae</taxon>
        <taxon>50 kb inversion clade</taxon>
        <taxon>NPAAA clade</taxon>
        <taxon>Hologalegina</taxon>
        <taxon>IRL clade</taxon>
        <taxon>Trifolieae</taxon>
        <taxon>Trifolium</taxon>
    </lineage>
</organism>
<keyword evidence="1" id="KW-0175">Coiled coil</keyword>
<evidence type="ECO:0000313" key="5">
    <source>
        <dbReference type="EMBL" id="GAU30599.1"/>
    </source>
</evidence>
<feature type="compositionally biased region" description="Low complexity" evidence="2">
    <location>
        <begin position="152"/>
        <end position="163"/>
    </location>
</feature>
<dbReference type="EMBL" id="DF973429">
    <property type="protein sequence ID" value="GAU30599.1"/>
    <property type="molecule type" value="Genomic_DNA"/>
</dbReference>
<accession>A0A2Z6NFW5</accession>
<dbReference type="PANTHER" id="PTHR33116">
    <property type="entry name" value="REVERSE TRANSCRIPTASE ZINC-BINDING DOMAIN-CONTAINING PROTEIN-RELATED-RELATED"/>
    <property type="match status" value="1"/>
</dbReference>
<evidence type="ECO:0000313" key="6">
    <source>
        <dbReference type="Proteomes" id="UP000242715"/>
    </source>
</evidence>
<feature type="compositionally biased region" description="Low complexity" evidence="2">
    <location>
        <begin position="771"/>
        <end position="787"/>
    </location>
</feature>
<feature type="region of interest" description="Disordered" evidence="2">
    <location>
        <begin position="107"/>
        <end position="126"/>
    </location>
</feature>
<dbReference type="Proteomes" id="UP000242715">
    <property type="component" value="Unassembled WGS sequence"/>
</dbReference>
<name>A0A2Z6NFW5_TRISU</name>
<gene>
    <name evidence="5" type="ORF">TSUD_392900</name>
</gene>
<dbReference type="InterPro" id="IPR044730">
    <property type="entry name" value="RNase_H-like_dom_plant"/>
</dbReference>
<protein>
    <recommendedName>
        <fullName evidence="7">CCHC-type domain-containing protein</fullName>
    </recommendedName>
</protein>
<evidence type="ECO:0000259" key="4">
    <source>
        <dbReference type="Pfam" id="PF14392"/>
    </source>
</evidence>
<keyword evidence="6" id="KW-1185">Reference proteome</keyword>
<evidence type="ECO:0000256" key="1">
    <source>
        <dbReference type="SAM" id="Coils"/>
    </source>
</evidence>
<feature type="domain" description="RNase H type-1" evidence="3">
    <location>
        <begin position="880"/>
        <end position="953"/>
    </location>
</feature>
<dbReference type="Pfam" id="PF14392">
    <property type="entry name" value="zf-CCHC_4"/>
    <property type="match status" value="1"/>
</dbReference>
<dbReference type="InterPro" id="IPR025836">
    <property type="entry name" value="Zn_knuckle_CX2CX4HX4C"/>
</dbReference>
<feature type="domain" description="Zinc knuckle CX2CX4HX4C" evidence="4">
    <location>
        <begin position="35"/>
        <end position="80"/>
    </location>
</feature>
<sequence length="954" mass="108739">MGESIGTLLGTVEKVEFYEYPGKKVIIKIKVAINVKNPITSGIHVGNPIDGTCWIDFRYEKLPQVCFNCGLLGHVEGLCRNQPLELENLAPLGPWIISSQYGRRKMEDRDKKFHSNPSHSKSFGHYNPPVPSDLLEKLAAMKVNTPKGDAETYSQPQTSSQSTHKAENNKEIQTLQEDRNKKLHKLSYNLDTGNMANPSELEAQPQSFQAKRQKMEDLTRFLNNYKDNYSSHIINCSVTGGGRAGGWLVFGDFNLVLIDEEKSGAKFPNFTNTHLVRYKSNHCPILLDFSPPNVSRGNNRTHHPKRFEQLWTTDDQHTTIVRQTFGIIPKKIKEVQQDLQKLQLSNHNQDLNQQALDKEKELDDLLAKEELCEFTSAKIFEAIKDMKNLAAPGPDGLPARLKMFLPTIISPNQSAFVPGRLITDNTLIANEIFHYLTQTTRKTGFVGIKNDMAKAYDRVEWGFLKATANEAETNQIKSIITQYQNASGQLVNYNKSELIYSKKVPQAMKLTIQQILPMKVVDHYSKYLGQPTFIGKSKKQVFNFIQDKVWKKLKGWKEKNLSFAGRGTLIKAVAQAIPTYLMSSFLIPKGLCTQMEGMMSRFWWGSNVDKRKIHWVSWKKTCKQKNLGSMWFRDLRTFNQALLAKQGWRILTEPQTLLARTLKAKYFPQCKFLQEKQGNRSSYCWQSIQKFSWILKRGCFWLIVEDLIDPSSNLWNAQLINQTFLPMEASQILNIPLSAPYDEDLARWQGTKDGNYTVRSGYHAQMEWESSRSQQAQASNNSNNSRNWQKLWKLEVPPKQTHHYGESSTTPFHIWQARNQKNLNNKDIPITEVVDRALKILSEYHTHLIKSSHNPTPLKASVDRNNMCWSPPPPTFHKLNVDAHLSGDGRWGFGLVLRRDDGHCVGAATRACDGTNDVAMAEASGLREALLLIDQLQLNKVIIELDAACIVQAF</sequence>
<dbReference type="Pfam" id="PF13456">
    <property type="entry name" value="RVT_3"/>
    <property type="match status" value="1"/>
</dbReference>
<dbReference type="PANTHER" id="PTHR33116:SF86">
    <property type="entry name" value="REVERSE TRANSCRIPTASE DOMAIN-CONTAINING PROTEIN"/>
    <property type="match status" value="1"/>
</dbReference>
<dbReference type="GO" id="GO:0003676">
    <property type="term" value="F:nucleic acid binding"/>
    <property type="evidence" value="ECO:0007669"/>
    <property type="project" value="InterPro"/>
</dbReference>
<feature type="region of interest" description="Disordered" evidence="2">
    <location>
        <begin position="147"/>
        <end position="169"/>
    </location>
</feature>
<dbReference type="GO" id="GO:0004523">
    <property type="term" value="F:RNA-DNA hybrid ribonuclease activity"/>
    <property type="evidence" value="ECO:0007669"/>
    <property type="project" value="InterPro"/>
</dbReference>
<evidence type="ECO:0008006" key="7">
    <source>
        <dbReference type="Google" id="ProtNLM"/>
    </source>
</evidence>
<evidence type="ECO:0000259" key="3">
    <source>
        <dbReference type="Pfam" id="PF13456"/>
    </source>
</evidence>
<dbReference type="AlphaFoldDB" id="A0A2Z6NFW5"/>
<dbReference type="InterPro" id="IPR002156">
    <property type="entry name" value="RNaseH_domain"/>
</dbReference>